<dbReference type="SUPFAM" id="SSF101801">
    <property type="entry name" value="Surface presentation of antigens (SPOA)"/>
    <property type="match status" value="1"/>
</dbReference>
<dbReference type="EMBL" id="CP039339">
    <property type="protein sequence ID" value="QCX49349.1"/>
    <property type="molecule type" value="Genomic_DNA"/>
</dbReference>
<accession>A0AA92ECR4</accession>
<name>A0AA92ECR4_RALSL</name>
<gene>
    <name evidence="2" type="ORF">E7Z57_09670</name>
</gene>
<evidence type="ECO:0000313" key="3">
    <source>
        <dbReference type="Proteomes" id="UP000310553"/>
    </source>
</evidence>
<dbReference type="Proteomes" id="UP000310553">
    <property type="component" value="Chromosome"/>
</dbReference>
<protein>
    <submittedName>
        <fullName evidence="2">FliM/FliN family flagellar motor switch protein</fullName>
    </submittedName>
</protein>
<organism evidence="2 3">
    <name type="scientific">Ralstonia solanacearum</name>
    <name type="common">Pseudomonas solanacearum</name>
    <dbReference type="NCBI Taxonomy" id="305"/>
    <lineage>
        <taxon>Bacteria</taxon>
        <taxon>Pseudomonadati</taxon>
        <taxon>Pseudomonadota</taxon>
        <taxon>Betaproteobacteria</taxon>
        <taxon>Burkholderiales</taxon>
        <taxon>Burkholderiaceae</taxon>
        <taxon>Ralstonia</taxon>
        <taxon>Ralstonia solanacearum species complex</taxon>
    </lineage>
</organism>
<dbReference type="Gene3D" id="2.30.330.10">
    <property type="entry name" value="SpoA-like"/>
    <property type="match status" value="1"/>
</dbReference>
<keyword evidence="2" id="KW-0282">Flagellum</keyword>
<feature type="domain" description="Flagellar motor switch protein FliN-like C-terminal" evidence="1">
    <location>
        <begin position="247"/>
        <end position="309"/>
    </location>
</feature>
<reference evidence="2 3" key="1">
    <citation type="submission" date="2019-04" db="EMBL/GenBank/DDBJ databases">
        <title>Complete Genome of UW386 and Higher Quality Genome of UW700.</title>
        <authorList>
            <person name="Jacobs J."/>
            <person name="Perez A."/>
            <person name="Steidl O."/>
            <person name="Allen C."/>
        </authorList>
    </citation>
    <scope>NUCLEOTIDE SEQUENCE [LARGE SCALE GENOMIC DNA]</scope>
    <source>
        <strain evidence="2 3">UW386</strain>
    </source>
</reference>
<evidence type="ECO:0000313" key="2">
    <source>
        <dbReference type="EMBL" id="QCX49349.1"/>
    </source>
</evidence>
<proteinExistence type="predicted"/>
<sequence length="319" mass="34408">MFDMMQRRLSTAQTDAAEAARPLRWWSAAQLDVLALRVQILFDQWRGDWGLPAGPSEAGHCVKAVPAHPDTVQVDRQWMALFAGDGASGAWWAVRPGADCRVHTRLGPKGDEPSALDVAGAAIQIALFGVDANPAGQSDPLVASGVGNDAVKDWCQRLRHWLGAVGDGEVSSPTEPLHASLPIDLTQFWSGAVLLRLDWYGDIFQLVIDCTHVMRLIGPCIATTDGAAMERRSEASLTPVLSALSAEPLSMTAELNPVELDLGTLTGLQVGDVIRIPHALEMPLLVRVDDGELLCQAFLGRLEDQKAIELFPLTQTSQV</sequence>
<keyword evidence="2" id="KW-0969">Cilium</keyword>
<keyword evidence="2" id="KW-0966">Cell projection</keyword>
<evidence type="ECO:0000259" key="1">
    <source>
        <dbReference type="Pfam" id="PF01052"/>
    </source>
</evidence>
<dbReference type="InterPro" id="IPR001543">
    <property type="entry name" value="FliN-like_C"/>
</dbReference>
<dbReference type="InterPro" id="IPR036429">
    <property type="entry name" value="SpoA-like_sf"/>
</dbReference>
<dbReference type="Pfam" id="PF01052">
    <property type="entry name" value="FliMN_C"/>
    <property type="match status" value="1"/>
</dbReference>
<dbReference type="AlphaFoldDB" id="A0AA92ECR4"/>